<comment type="caution">
    <text evidence="1">The sequence shown here is derived from an EMBL/GenBank/DDBJ whole genome shotgun (WGS) entry which is preliminary data.</text>
</comment>
<evidence type="ECO:0000313" key="1">
    <source>
        <dbReference type="EMBL" id="EOQ57874.1"/>
    </source>
</evidence>
<protein>
    <recommendedName>
        <fullName evidence="3">Phage protein</fullName>
    </recommendedName>
</protein>
<dbReference type="AlphaFoldDB" id="A0ABC9SQG8"/>
<dbReference type="Proteomes" id="UP000014060">
    <property type="component" value="Unassembled WGS sequence"/>
</dbReference>
<sequence>MRAQEFKFTPLEQKVIALGLVGVLERNNIKDHGVSVDKMALDLAIELSIQAGELISSEDINDHVANEMKALIPLFSEGYHK</sequence>
<accession>A0ABC9SQG8</accession>
<proteinExistence type="predicted"/>
<reference evidence="1 2" key="1">
    <citation type="submission" date="2013-01" db="EMBL/GenBank/DDBJ databases">
        <title>The Genome Sequence of Bacillus cereus TIAC219.</title>
        <authorList>
            <consortium name="The Broad Institute Genome Sequencing Platform"/>
            <consortium name="The Broad Institute Genome Sequencing Center for Infectious Disease"/>
            <person name="Feldgarden M."/>
            <person name="Van der Auwera G.A."/>
            <person name="Mahillon J."/>
            <person name="Duprez V."/>
            <person name="Timmery S."/>
            <person name="Mattelet C."/>
            <person name="Dierick K."/>
            <person name="Sun M."/>
            <person name="Yu Z."/>
            <person name="Zhu L."/>
            <person name="Hu X."/>
            <person name="Shank E.B."/>
            <person name="Swiecicka I."/>
            <person name="Hansen B.M."/>
            <person name="Andrup L."/>
            <person name="Walker B."/>
            <person name="Young S.K."/>
            <person name="Zeng Q."/>
            <person name="Gargeya S."/>
            <person name="Fitzgerald M."/>
            <person name="Haas B."/>
            <person name="Abouelleil A."/>
            <person name="Alvarado L."/>
            <person name="Arachchi H.M."/>
            <person name="Berlin A.M."/>
            <person name="Chapman S.B."/>
            <person name="Dewar J."/>
            <person name="Goldberg J."/>
            <person name="Griggs A."/>
            <person name="Gujja S."/>
            <person name="Hansen M."/>
            <person name="Howarth C."/>
            <person name="Imamovic A."/>
            <person name="Larimer J."/>
            <person name="McCowan C."/>
            <person name="Murphy C."/>
            <person name="Neiman D."/>
            <person name="Pearson M."/>
            <person name="Priest M."/>
            <person name="Roberts A."/>
            <person name="Saif S."/>
            <person name="Shea T."/>
            <person name="Sisk P."/>
            <person name="Sykes S."/>
            <person name="Wortman J."/>
            <person name="Nusbaum C."/>
            <person name="Birren B."/>
        </authorList>
    </citation>
    <scope>NUCLEOTIDE SEQUENCE [LARGE SCALE GENOMIC DNA]</scope>
    <source>
        <strain evidence="1 2">TIAC219</strain>
    </source>
</reference>
<name>A0ABC9SQG8_BACCE</name>
<gene>
    <name evidence="1" type="ORF">IAY_06212</name>
</gene>
<evidence type="ECO:0000313" key="2">
    <source>
        <dbReference type="Proteomes" id="UP000014060"/>
    </source>
</evidence>
<evidence type="ECO:0008006" key="3">
    <source>
        <dbReference type="Google" id="ProtNLM"/>
    </source>
</evidence>
<dbReference type="RefSeq" id="WP_001202625.1">
    <property type="nucleotide sequence ID" value="NZ_KB976014.1"/>
</dbReference>
<dbReference type="EMBL" id="AHCJ01000083">
    <property type="protein sequence ID" value="EOQ57874.1"/>
    <property type="molecule type" value="Genomic_DNA"/>
</dbReference>
<organism evidence="1 2">
    <name type="scientific">Bacillus cereus TIAC219</name>
    <dbReference type="NCBI Taxonomy" id="718222"/>
    <lineage>
        <taxon>Bacteria</taxon>
        <taxon>Bacillati</taxon>
        <taxon>Bacillota</taxon>
        <taxon>Bacilli</taxon>
        <taxon>Bacillales</taxon>
        <taxon>Bacillaceae</taxon>
        <taxon>Bacillus</taxon>
        <taxon>Bacillus cereus group</taxon>
    </lineage>
</organism>